<evidence type="ECO:0000256" key="1">
    <source>
        <dbReference type="ARBA" id="ARBA00006056"/>
    </source>
</evidence>
<evidence type="ECO:0000313" key="4">
    <source>
        <dbReference type="Proteomes" id="UP000184041"/>
    </source>
</evidence>
<dbReference type="RefSeq" id="WP_073068690.1">
    <property type="nucleotide sequence ID" value="NZ_FQUS01000046.1"/>
</dbReference>
<dbReference type="InterPro" id="IPR003767">
    <property type="entry name" value="Malate/L-lactate_DH-like"/>
</dbReference>
<dbReference type="STRING" id="1194090.SAMN05443144_1465"/>
<dbReference type="OrthoDB" id="9769447at2"/>
<gene>
    <name evidence="3" type="ORF">SAMN05443144_1465</name>
</gene>
<evidence type="ECO:0000256" key="2">
    <source>
        <dbReference type="ARBA" id="ARBA00023002"/>
    </source>
</evidence>
<protein>
    <submittedName>
        <fullName evidence="3">Malate/lactate/ureidoglycolate dehydrogenase, LDH2 family</fullName>
    </submittedName>
</protein>
<dbReference type="PANTHER" id="PTHR11091">
    <property type="entry name" value="OXIDOREDUCTASE-RELATED"/>
    <property type="match status" value="1"/>
</dbReference>
<dbReference type="AlphaFoldDB" id="A0A1M5LX19"/>
<dbReference type="InterPro" id="IPR043144">
    <property type="entry name" value="Mal/L-sulf/L-lact_DH-like_ah"/>
</dbReference>
<dbReference type="Gene3D" id="1.10.1530.10">
    <property type="match status" value="1"/>
</dbReference>
<dbReference type="InterPro" id="IPR043143">
    <property type="entry name" value="Mal/L-sulf/L-lact_DH-like_NADP"/>
</dbReference>
<name>A0A1M5LX19_9BACT</name>
<proteinExistence type="inferred from homology"/>
<dbReference type="Proteomes" id="UP000184041">
    <property type="component" value="Unassembled WGS sequence"/>
</dbReference>
<comment type="similarity">
    <text evidence="1">Belongs to the LDH2/MDH2 oxidoreductase family.</text>
</comment>
<reference evidence="3 4" key="1">
    <citation type="submission" date="2016-11" db="EMBL/GenBank/DDBJ databases">
        <authorList>
            <person name="Jaros S."/>
            <person name="Januszkiewicz K."/>
            <person name="Wedrychowicz H."/>
        </authorList>
    </citation>
    <scope>NUCLEOTIDE SEQUENCE [LARGE SCALE GENOMIC DNA]</scope>
    <source>
        <strain evidence="3 4">DSM 21986</strain>
    </source>
</reference>
<sequence>MSHSSTTYKKKSSSVPANRYKPESVRQIIIAIATESGVTPSDACLFADALIEADLQGTSTHGVSRLKIYIDRIRKGLIDPAAKLEVERQRGATLVVNAGNGLGQVQAVKTLKTLMPVARKYGVAACTIHNSQHCGALSYYCNQAAKNHMILFATTNSEPSMAPKGASEAYFGTNPLASSFPTGKGYPIKIDLATSLVARGNIIAAQKEGESIPRNWALSEEGEPTTDAAEALAGTMLPMAGHKGYALAMMVEIFSGVLSGAAIGPSVGSMYDDMDRQQDVGHFFCLLDISSFMDIGEFKQRIDTMIEEIKACQKRPNANEIRIPGERSHQTAKQNSKQGIIIEEATQQELQRLCHELDIEYTL</sequence>
<dbReference type="Pfam" id="PF02615">
    <property type="entry name" value="Ldh_2"/>
    <property type="match status" value="1"/>
</dbReference>
<dbReference type="PANTHER" id="PTHR11091:SF0">
    <property type="entry name" value="MALATE DEHYDROGENASE"/>
    <property type="match status" value="1"/>
</dbReference>
<keyword evidence="2" id="KW-0560">Oxidoreductase</keyword>
<dbReference type="SUPFAM" id="SSF89733">
    <property type="entry name" value="L-sulfolactate dehydrogenase-like"/>
    <property type="match status" value="1"/>
</dbReference>
<keyword evidence="4" id="KW-1185">Reference proteome</keyword>
<dbReference type="GO" id="GO:0016491">
    <property type="term" value="F:oxidoreductase activity"/>
    <property type="evidence" value="ECO:0007669"/>
    <property type="project" value="UniProtKB-KW"/>
</dbReference>
<dbReference type="EMBL" id="FQUS01000046">
    <property type="protein sequence ID" value="SHG69199.1"/>
    <property type="molecule type" value="Genomic_DNA"/>
</dbReference>
<evidence type="ECO:0000313" key="3">
    <source>
        <dbReference type="EMBL" id="SHG69199.1"/>
    </source>
</evidence>
<accession>A0A1M5LX19</accession>
<organism evidence="3 4">
    <name type="scientific">Fodinibius roseus</name>
    <dbReference type="NCBI Taxonomy" id="1194090"/>
    <lineage>
        <taxon>Bacteria</taxon>
        <taxon>Pseudomonadati</taxon>
        <taxon>Balneolota</taxon>
        <taxon>Balneolia</taxon>
        <taxon>Balneolales</taxon>
        <taxon>Balneolaceae</taxon>
        <taxon>Fodinibius</taxon>
    </lineage>
</organism>
<dbReference type="InterPro" id="IPR036111">
    <property type="entry name" value="Mal/L-sulfo/L-lacto_DH-like_sf"/>
</dbReference>
<dbReference type="Gene3D" id="3.30.1370.60">
    <property type="entry name" value="Hypothetical oxidoreductase yiak, domain 2"/>
    <property type="match status" value="1"/>
</dbReference>